<dbReference type="InterPro" id="IPR036909">
    <property type="entry name" value="Cyt_c-like_dom_sf"/>
</dbReference>
<evidence type="ECO:0000256" key="4">
    <source>
        <dbReference type="PROSITE-ProRule" id="PRU00433"/>
    </source>
</evidence>
<gene>
    <name evidence="6" type="ORF">AAG747_02155</name>
</gene>
<accession>A0AAW9RSX2</accession>
<dbReference type="Pfam" id="PF00034">
    <property type="entry name" value="Cytochrom_C"/>
    <property type="match status" value="1"/>
</dbReference>
<dbReference type="PANTHER" id="PTHR35008">
    <property type="entry name" value="BLL4482 PROTEIN-RELATED"/>
    <property type="match status" value="1"/>
</dbReference>
<evidence type="ECO:0000256" key="2">
    <source>
        <dbReference type="ARBA" id="ARBA00022723"/>
    </source>
</evidence>
<organism evidence="6 7">
    <name type="scientific">Rapidithrix thailandica</name>
    <dbReference type="NCBI Taxonomy" id="413964"/>
    <lineage>
        <taxon>Bacteria</taxon>
        <taxon>Pseudomonadati</taxon>
        <taxon>Bacteroidota</taxon>
        <taxon>Cytophagia</taxon>
        <taxon>Cytophagales</taxon>
        <taxon>Flammeovirgaceae</taxon>
        <taxon>Rapidithrix</taxon>
    </lineage>
</organism>
<dbReference type="Proteomes" id="UP001403385">
    <property type="component" value="Unassembled WGS sequence"/>
</dbReference>
<keyword evidence="3 4" id="KW-0408">Iron</keyword>
<dbReference type="GO" id="GO:0046872">
    <property type="term" value="F:metal ion binding"/>
    <property type="evidence" value="ECO:0007669"/>
    <property type="project" value="UniProtKB-KW"/>
</dbReference>
<dbReference type="PANTHER" id="PTHR35008:SF8">
    <property type="entry name" value="ALCOHOL DEHYDROGENASE CYTOCHROME C SUBUNIT"/>
    <property type="match status" value="1"/>
</dbReference>
<dbReference type="PROSITE" id="PS51007">
    <property type="entry name" value="CYTC"/>
    <property type="match status" value="1"/>
</dbReference>
<dbReference type="SUPFAM" id="SSF46626">
    <property type="entry name" value="Cytochrome c"/>
    <property type="match status" value="1"/>
</dbReference>
<comment type="caution">
    <text evidence="6">The sequence shown here is derived from an EMBL/GenBank/DDBJ whole genome shotgun (WGS) entry which is preliminary data.</text>
</comment>
<dbReference type="RefSeq" id="WP_346819474.1">
    <property type="nucleotide sequence ID" value="NZ_JBDKWZ010000001.1"/>
</dbReference>
<dbReference type="AlphaFoldDB" id="A0AAW9RSX2"/>
<name>A0AAW9RSX2_9BACT</name>
<sequence>MKKLTYFSYALLLGLTIACGSKEETNDQKAQEVATTTPKTETAAKPAIHPGKGVYSRVCMVCHQKDGTGIPNMYPPLEKSDWVAGDEERLINIMLNGLDGEITVNGVKYEGNMPPVSYLSDAEIANVLSYVRQSFGNDAPAVTEEAVAKVRAGGN</sequence>
<feature type="domain" description="Cytochrome c" evidence="5">
    <location>
        <begin position="46"/>
        <end position="135"/>
    </location>
</feature>
<evidence type="ECO:0000256" key="1">
    <source>
        <dbReference type="ARBA" id="ARBA00022617"/>
    </source>
</evidence>
<keyword evidence="2 4" id="KW-0479">Metal-binding</keyword>
<dbReference type="Gene3D" id="1.10.760.10">
    <property type="entry name" value="Cytochrome c-like domain"/>
    <property type="match status" value="1"/>
</dbReference>
<keyword evidence="7" id="KW-1185">Reference proteome</keyword>
<dbReference type="EMBL" id="JBDKWZ010000001">
    <property type="protein sequence ID" value="MEN7546692.1"/>
    <property type="molecule type" value="Genomic_DNA"/>
</dbReference>
<evidence type="ECO:0000313" key="6">
    <source>
        <dbReference type="EMBL" id="MEN7546692.1"/>
    </source>
</evidence>
<dbReference type="InterPro" id="IPR009056">
    <property type="entry name" value="Cyt_c-like_dom"/>
</dbReference>
<dbReference type="GO" id="GO:0009055">
    <property type="term" value="F:electron transfer activity"/>
    <property type="evidence" value="ECO:0007669"/>
    <property type="project" value="InterPro"/>
</dbReference>
<proteinExistence type="predicted"/>
<protein>
    <submittedName>
        <fullName evidence="6">Cytochrome c</fullName>
    </submittedName>
</protein>
<keyword evidence="1 4" id="KW-0349">Heme</keyword>
<evidence type="ECO:0000259" key="5">
    <source>
        <dbReference type="PROSITE" id="PS51007"/>
    </source>
</evidence>
<evidence type="ECO:0000256" key="3">
    <source>
        <dbReference type="ARBA" id="ARBA00023004"/>
    </source>
</evidence>
<dbReference type="InterPro" id="IPR051459">
    <property type="entry name" value="Cytochrome_c-type_DH"/>
</dbReference>
<dbReference type="GO" id="GO:0020037">
    <property type="term" value="F:heme binding"/>
    <property type="evidence" value="ECO:0007669"/>
    <property type="project" value="InterPro"/>
</dbReference>
<dbReference type="PROSITE" id="PS51257">
    <property type="entry name" value="PROKAR_LIPOPROTEIN"/>
    <property type="match status" value="1"/>
</dbReference>
<evidence type="ECO:0000313" key="7">
    <source>
        <dbReference type="Proteomes" id="UP001403385"/>
    </source>
</evidence>
<reference evidence="6 7" key="1">
    <citation type="submission" date="2024-04" db="EMBL/GenBank/DDBJ databases">
        <title>Novel genus in family Flammeovirgaceae.</title>
        <authorList>
            <person name="Nguyen T.H."/>
            <person name="Vuong T.Q."/>
            <person name="Le H."/>
            <person name="Kim S.-G."/>
        </authorList>
    </citation>
    <scope>NUCLEOTIDE SEQUENCE [LARGE SCALE GENOMIC DNA]</scope>
    <source>
        <strain evidence="6 7">JCM 23209</strain>
    </source>
</reference>